<dbReference type="GO" id="GO:0046872">
    <property type="term" value="F:metal ion binding"/>
    <property type="evidence" value="ECO:0007669"/>
    <property type="project" value="UniProtKB-KW"/>
</dbReference>
<dbReference type="AlphaFoldDB" id="A0A1M7ML94"/>
<evidence type="ECO:0000256" key="2">
    <source>
        <dbReference type="ARBA" id="ARBA00022723"/>
    </source>
</evidence>
<keyword evidence="4" id="KW-0411">Iron-sulfur</keyword>
<dbReference type="GO" id="GO:0051537">
    <property type="term" value="F:2 iron, 2 sulfur cluster binding"/>
    <property type="evidence" value="ECO:0007669"/>
    <property type="project" value="UniProtKB-KW"/>
</dbReference>
<evidence type="ECO:0000313" key="9">
    <source>
        <dbReference type="Proteomes" id="UP000321726"/>
    </source>
</evidence>
<dbReference type="PROSITE" id="PS51296">
    <property type="entry name" value="RIESKE"/>
    <property type="match status" value="1"/>
</dbReference>
<dbReference type="OrthoDB" id="9794779at2"/>
<evidence type="ECO:0000256" key="1">
    <source>
        <dbReference type="ARBA" id="ARBA00022714"/>
    </source>
</evidence>
<evidence type="ECO:0000313" key="8">
    <source>
        <dbReference type="Proteomes" id="UP000184123"/>
    </source>
</evidence>
<dbReference type="PANTHER" id="PTHR40261">
    <property type="match status" value="1"/>
</dbReference>
<name>A0A1M7ML94_9GAMM</name>
<keyword evidence="2" id="KW-0479">Metal-binding</keyword>
<dbReference type="Pfam" id="PF00355">
    <property type="entry name" value="Rieske"/>
    <property type="match status" value="1"/>
</dbReference>
<protein>
    <submittedName>
        <fullName evidence="6">(2Fe-2S)-binding protein</fullName>
    </submittedName>
    <submittedName>
        <fullName evidence="7">Ferredoxin subunit of nitrite reductase or a ring-hydroxylating dioxygenase</fullName>
    </submittedName>
</protein>
<evidence type="ECO:0000313" key="7">
    <source>
        <dbReference type="EMBL" id="SHM91691.1"/>
    </source>
</evidence>
<sequence>MNDAWRNYRSAPPIGTQVLRASEIGRNQSRCVSVESDNGRFPLVMVRDAEGQLHAWVNACPHQYLPLDGRGDNILSRDGDLLICTSHQATFRVDTGEGISGPAQGEALEPVPVMEDADGWLVIGA</sequence>
<dbReference type="CDD" id="cd03467">
    <property type="entry name" value="Rieske"/>
    <property type="match status" value="1"/>
</dbReference>
<keyword evidence="7" id="KW-0223">Dioxygenase</keyword>
<dbReference type="SUPFAM" id="SSF50022">
    <property type="entry name" value="ISP domain"/>
    <property type="match status" value="1"/>
</dbReference>
<dbReference type="PANTHER" id="PTHR40261:SF1">
    <property type="entry name" value="RIESKE DOMAIN-CONTAINING PROTEIN"/>
    <property type="match status" value="1"/>
</dbReference>
<reference evidence="6 9" key="2">
    <citation type="submission" date="2019-07" db="EMBL/GenBank/DDBJ databases">
        <title>Whole genome shotgun sequence of Halomonas cupida NBRC 102219.</title>
        <authorList>
            <person name="Hosoyama A."/>
            <person name="Uohara A."/>
            <person name="Ohji S."/>
            <person name="Ichikawa N."/>
        </authorList>
    </citation>
    <scope>NUCLEOTIDE SEQUENCE [LARGE SCALE GENOMIC DNA]</scope>
    <source>
        <strain evidence="6 9">NBRC 102219</strain>
    </source>
</reference>
<accession>A0A1M7ML94</accession>
<keyword evidence="9" id="KW-1185">Reference proteome</keyword>
<keyword evidence="7" id="KW-0560">Oxidoreductase</keyword>
<dbReference type="InterPro" id="IPR017941">
    <property type="entry name" value="Rieske_2Fe-2S"/>
</dbReference>
<evidence type="ECO:0000256" key="4">
    <source>
        <dbReference type="ARBA" id="ARBA00023014"/>
    </source>
</evidence>
<dbReference type="EMBL" id="BJXU01000188">
    <property type="protein sequence ID" value="GEN26125.1"/>
    <property type="molecule type" value="Genomic_DNA"/>
</dbReference>
<evidence type="ECO:0000259" key="5">
    <source>
        <dbReference type="PROSITE" id="PS51296"/>
    </source>
</evidence>
<keyword evidence="3" id="KW-0408">Iron</keyword>
<gene>
    <name evidence="6" type="ORF">HCU01_40740</name>
    <name evidence="7" type="ORF">SAMN05660971_04257</name>
</gene>
<dbReference type="RefSeq" id="WP_073437229.1">
    <property type="nucleotide sequence ID" value="NZ_BJXU01000188.1"/>
</dbReference>
<dbReference type="Proteomes" id="UP000184123">
    <property type="component" value="Unassembled WGS sequence"/>
</dbReference>
<dbReference type="Proteomes" id="UP000321726">
    <property type="component" value="Unassembled WGS sequence"/>
</dbReference>
<dbReference type="EMBL" id="FRCA01000018">
    <property type="protein sequence ID" value="SHM91691.1"/>
    <property type="molecule type" value="Genomic_DNA"/>
</dbReference>
<evidence type="ECO:0000313" key="6">
    <source>
        <dbReference type="EMBL" id="GEN26125.1"/>
    </source>
</evidence>
<feature type="domain" description="Rieske" evidence="5">
    <location>
        <begin position="16"/>
        <end position="122"/>
    </location>
</feature>
<dbReference type="GO" id="GO:0051213">
    <property type="term" value="F:dioxygenase activity"/>
    <property type="evidence" value="ECO:0007669"/>
    <property type="project" value="UniProtKB-KW"/>
</dbReference>
<dbReference type="Gene3D" id="2.102.10.10">
    <property type="entry name" value="Rieske [2Fe-2S] iron-sulphur domain"/>
    <property type="match status" value="1"/>
</dbReference>
<organism evidence="7 8">
    <name type="scientific">Halomonas cupida</name>
    <dbReference type="NCBI Taxonomy" id="44933"/>
    <lineage>
        <taxon>Bacteria</taxon>
        <taxon>Pseudomonadati</taxon>
        <taxon>Pseudomonadota</taxon>
        <taxon>Gammaproteobacteria</taxon>
        <taxon>Oceanospirillales</taxon>
        <taxon>Halomonadaceae</taxon>
        <taxon>Halomonas</taxon>
    </lineage>
</organism>
<reference evidence="7 8" key="1">
    <citation type="submission" date="2016-11" db="EMBL/GenBank/DDBJ databases">
        <authorList>
            <person name="Jaros S."/>
            <person name="Januszkiewicz K."/>
            <person name="Wedrychowicz H."/>
        </authorList>
    </citation>
    <scope>NUCLEOTIDE SEQUENCE [LARGE SCALE GENOMIC DNA]</scope>
    <source>
        <strain evidence="7 8">DSM 4740</strain>
    </source>
</reference>
<dbReference type="STRING" id="44933.SAMN05660971_04257"/>
<dbReference type="InterPro" id="IPR036922">
    <property type="entry name" value="Rieske_2Fe-2S_sf"/>
</dbReference>
<proteinExistence type="predicted"/>
<keyword evidence="1" id="KW-0001">2Fe-2S</keyword>
<evidence type="ECO:0000256" key="3">
    <source>
        <dbReference type="ARBA" id="ARBA00023004"/>
    </source>
</evidence>